<reference evidence="3 4" key="1">
    <citation type="journal article" date="2015" name="Proc. Natl. Acad. Sci. U.S.A.">
        <title>Expanded metabolic versatility of ubiquitous nitrite-oxidizing bacteria from the genus Nitrospira.</title>
        <authorList>
            <person name="Koch H."/>
            <person name="Lucker S."/>
            <person name="Albertsen M."/>
            <person name="Kitzinger K."/>
            <person name="Herbold C."/>
            <person name="Spieck E."/>
            <person name="Nielsen P.H."/>
            <person name="Wagner M."/>
            <person name="Daims H."/>
        </authorList>
    </citation>
    <scope>NUCLEOTIDE SEQUENCE [LARGE SCALE GENOMIC DNA]</scope>
    <source>
        <strain evidence="3 4">NSP M-1</strain>
    </source>
</reference>
<name>A0A0K2GJE6_NITMO</name>
<dbReference type="KEGG" id="nmv:NITMOv2_4602"/>
<accession>A0A0K2GJE6</accession>
<feature type="domain" description="Peptidase M16 N-terminal" evidence="1">
    <location>
        <begin position="77"/>
        <end position="198"/>
    </location>
</feature>
<dbReference type="InterPro" id="IPR050361">
    <property type="entry name" value="MPP/UQCRC_Complex"/>
</dbReference>
<dbReference type="PANTHER" id="PTHR11851">
    <property type="entry name" value="METALLOPROTEASE"/>
    <property type="match status" value="1"/>
</dbReference>
<dbReference type="EC" id="3.4.24.-" evidence="3"/>
<dbReference type="EMBL" id="CP011801">
    <property type="protein sequence ID" value="ALA60974.1"/>
    <property type="molecule type" value="Genomic_DNA"/>
</dbReference>
<keyword evidence="3" id="KW-0378">Hydrolase</keyword>
<evidence type="ECO:0000313" key="3">
    <source>
        <dbReference type="EMBL" id="ALA60974.1"/>
    </source>
</evidence>
<dbReference type="InterPro" id="IPR011249">
    <property type="entry name" value="Metalloenz_LuxS/M16"/>
</dbReference>
<dbReference type="GO" id="GO:0046872">
    <property type="term" value="F:metal ion binding"/>
    <property type="evidence" value="ECO:0007669"/>
    <property type="project" value="InterPro"/>
</dbReference>
<dbReference type="Pfam" id="PF00675">
    <property type="entry name" value="Peptidase_M16"/>
    <property type="match status" value="1"/>
</dbReference>
<evidence type="ECO:0000259" key="1">
    <source>
        <dbReference type="Pfam" id="PF00675"/>
    </source>
</evidence>
<dbReference type="OrthoDB" id="9811314at2"/>
<organism evidence="3 4">
    <name type="scientific">Nitrospira moscoviensis</name>
    <dbReference type="NCBI Taxonomy" id="42253"/>
    <lineage>
        <taxon>Bacteria</taxon>
        <taxon>Pseudomonadati</taxon>
        <taxon>Nitrospirota</taxon>
        <taxon>Nitrospiria</taxon>
        <taxon>Nitrospirales</taxon>
        <taxon>Nitrospiraceae</taxon>
        <taxon>Nitrospira</taxon>
    </lineage>
</organism>
<dbReference type="AlphaFoldDB" id="A0A0K2GJE6"/>
<protein>
    <submittedName>
        <fullName evidence="3">Putative Peptidase M16</fullName>
        <ecNumber evidence="3">3.4.24.-</ecNumber>
    </submittedName>
</protein>
<feature type="domain" description="Peptidase M16 C-terminal" evidence="2">
    <location>
        <begin position="222"/>
        <end position="402"/>
    </location>
</feature>
<keyword evidence="4" id="KW-1185">Reference proteome</keyword>
<proteinExistence type="predicted"/>
<sequence length="492" mass="53632">MRSVKREAFSVKGESRLLRPLAVAVGLLLWAASGAAGDLSLGDPRKMTFAPVEFTPPEPDRVVLDNGLVVYLLEDHELPLMTLTATIRTGAWLDPADKIGLASLTGSVMRTGGGGGLTAEQVDEELEHFAGDINISIGRQSGSASLDVLSKDFARGLQIFAGLLRAPAFEPARVELAKLQALETIRRRQDNPGSVVSREFVKVLYGPDHPTARESSIESVTRITREDLVAFHRATVHPNGIILGITGDFKKDEMLAALRAVFGDWKKGAVPELKIPDVPPQQAAKPAVRFINKETSQTHLRAGHLTIKETDPDYVPLAIANDILGGSSFRSRLFNDVRTKRGLAYSVGSRLNTGVHDEGVWLMRAETKLASTQEVVSRFVANMERMRTEPVSDEELAEAKEAYVNSFVFSFSSPSAIVNRLVELEYDGLPKDFLQQLRAKVVALTKDDVLAAAKKHFQPERLKIVAVGSGEALPKVLSSFGEVKEIRLSPEG</sequence>
<gene>
    <name evidence="3" type="ORF">NITMOv2_4602</name>
</gene>
<dbReference type="Proteomes" id="UP000069205">
    <property type="component" value="Chromosome"/>
</dbReference>
<evidence type="ECO:0000313" key="4">
    <source>
        <dbReference type="Proteomes" id="UP000069205"/>
    </source>
</evidence>
<dbReference type="PATRIC" id="fig|42253.5.peg.4540"/>
<dbReference type="Pfam" id="PF05193">
    <property type="entry name" value="Peptidase_M16_C"/>
    <property type="match status" value="1"/>
</dbReference>
<dbReference type="InterPro" id="IPR007863">
    <property type="entry name" value="Peptidase_M16_C"/>
</dbReference>
<dbReference type="SUPFAM" id="SSF63411">
    <property type="entry name" value="LuxS/MPP-like metallohydrolase"/>
    <property type="match status" value="2"/>
</dbReference>
<dbReference type="InterPro" id="IPR011765">
    <property type="entry name" value="Pept_M16_N"/>
</dbReference>
<dbReference type="PANTHER" id="PTHR11851:SF225">
    <property type="entry name" value="NON-PEPTIDASE HOMOLOG YMXG"/>
    <property type="match status" value="1"/>
</dbReference>
<evidence type="ECO:0000259" key="2">
    <source>
        <dbReference type="Pfam" id="PF05193"/>
    </source>
</evidence>
<dbReference type="RefSeq" id="WP_053381746.1">
    <property type="nucleotide sequence ID" value="NZ_CP011801.1"/>
</dbReference>
<dbReference type="Gene3D" id="3.30.830.10">
    <property type="entry name" value="Metalloenzyme, LuxS/M16 peptidase-like"/>
    <property type="match status" value="2"/>
</dbReference>
<dbReference type="STRING" id="42253.NITMOv2_4602"/>
<dbReference type="GO" id="GO:0016787">
    <property type="term" value="F:hydrolase activity"/>
    <property type="evidence" value="ECO:0007669"/>
    <property type="project" value="UniProtKB-KW"/>
</dbReference>